<protein>
    <submittedName>
        <fullName evidence="1">2OG-Fe dioxygenase family protein</fullName>
    </submittedName>
</protein>
<gene>
    <name evidence="1" type="ORF">JK358_15465</name>
</gene>
<dbReference type="GO" id="GO:0051213">
    <property type="term" value="F:dioxygenase activity"/>
    <property type="evidence" value="ECO:0007669"/>
    <property type="project" value="UniProtKB-KW"/>
</dbReference>
<keyword evidence="2" id="KW-1185">Reference proteome</keyword>
<keyword evidence="1" id="KW-0223">Dioxygenase</keyword>
<dbReference type="Proteomes" id="UP000602198">
    <property type="component" value="Unassembled WGS sequence"/>
</dbReference>
<accession>A0ABS1M5H6</accession>
<dbReference type="Pfam" id="PF10014">
    <property type="entry name" value="2OG-Fe_Oxy_2"/>
    <property type="match status" value="1"/>
</dbReference>
<dbReference type="EMBL" id="JAERRJ010000005">
    <property type="protein sequence ID" value="MBL1075794.1"/>
    <property type="molecule type" value="Genomic_DNA"/>
</dbReference>
<name>A0ABS1M5H6_9NOCA</name>
<dbReference type="Gene3D" id="2.60.120.620">
    <property type="entry name" value="q2cbj1_9rhob like domain"/>
    <property type="match status" value="1"/>
</dbReference>
<dbReference type="RefSeq" id="WP_201948178.1">
    <property type="nucleotide sequence ID" value="NZ_JAERRJ010000005.1"/>
</dbReference>
<reference evidence="1 2" key="1">
    <citation type="submission" date="2021-01" db="EMBL/GenBank/DDBJ databases">
        <title>WGS of actinomycetes isolated from Thailand.</title>
        <authorList>
            <person name="Thawai C."/>
        </authorList>
    </citation>
    <scope>NUCLEOTIDE SEQUENCE [LARGE SCALE GENOMIC DNA]</scope>
    <source>
        <strain evidence="1 2">LPG 2</strain>
    </source>
</reference>
<evidence type="ECO:0000313" key="2">
    <source>
        <dbReference type="Proteomes" id="UP000602198"/>
    </source>
</evidence>
<comment type="caution">
    <text evidence="1">The sequence shown here is derived from an EMBL/GenBank/DDBJ whole genome shotgun (WGS) entry which is preliminary data.</text>
</comment>
<organism evidence="1 2">
    <name type="scientific">Nocardia acididurans</name>
    <dbReference type="NCBI Taxonomy" id="2802282"/>
    <lineage>
        <taxon>Bacteria</taxon>
        <taxon>Bacillati</taxon>
        <taxon>Actinomycetota</taxon>
        <taxon>Actinomycetes</taxon>
        <taxon>Mycobacteriales</taxon>
        <taxon>Nocardiaceae</taxon>
        <taxon>Nocardia</taxon>
    </lineage>
</organism>
<dbReference type="InterPro" id="IPR018724">
    <property type="entry name" value="2OG-Fe_dioxygenase"/>
</dbReference>
<sequence length="232" mass="25457">MSQGDAAQPAIGEKGYAVVAMHDRLTPEEFAILTAVYDDELALDEWLPAGSRSRKRSYQRFSLTVADLRFEPEADPGPYIQSMSVNPLQGGIERIFRVISPEHPVTAVTRKLAHSVAADLVAADVLNAERTPEVAVDVHFIRIAAPGEPAPEGIHRDGLLGGSVHLVHRENITGGLSEVYDNTQTSLAEFQLDEPLKSLVFDDSRVLHYTHPILPADPDCPSYRDVLLIGFR</sequence>
<proteinExistence type="predicted"/>
<evidence type="ECO:0000313" key="1">
    <source>
        <dbReference type="EMBL" id="MBL1075794.1"/>
    </source>
</evidence>
<keyword evidence="1" id="KW-0560">Oxidoreductase</keyword>